<dbReference type="GO" id="GO:0043565">
    <property type="term" value="F:sequence-specific DNA binding"/>
    <property type="evidence" value="ECO:0007669"/>
    <property type="project" value="InterPro"/>
</dbReference>
<dbReference type="RefSeq" id="WP_060624995.1">
    <property type="nucleotide sequence ID" value="NZ_LCZJ02000029.1"/>
</dbReference>
<evidence type="ECO:0000313" key="7">
    <source>
        <dbReference type="EMBL" id="KTD85206.1"/>
    </source>
</evidence>
<gene>
    <name evidence="7" type="ORF">UQ64_21445</name>
</gene>
<evidence type="ECO:0000259" key="5">
    <source>
        <dbReference type="PROSITE" id="PS01124"/>
    </source>
</evidence>
<dbReference type="CDD" id="cd17536">
    <property type="entry name" value="REC_YesN-like"/>
    <property type="match status" value="1"/>
</dbReference>
<dbReference type="InterPro" id="IPR018060">
    <property type="entry name" value="HTH_AraC"/>
</dbReference>
<feature type="modified residue" description="4-aspartylphosphate" evidence="4">
    <location>
        <position position="55"/>
    </location>
</feature>
<dbReference type="InterPro" id="IPR001789">
    <property type="entry name" value="Sig_transdc_resp-reg_receiver"/>
</dbReference>
<sequence>MYRVLIVDDEPVIRNGISAFIDWEKEGMTVEDHYANGEEALSALESLSFDILITDIKMPLLNGIQLMKQALALCPWLKVILISNYSDFEYVKEGLKLGAVDYLLKLTLKGEDLLAVLHRSISMLEEERRRDSEWNHYQQGALYLDRKRVEQEIKRYIVQEQTFPESTGWAPAWLEDSYTCVYLMLDAAEEWRENYGYLYVQLLLEELQEAFYLQIREGCALLVSESSLFVIFPDLEGEVEQQLSHWKRQLEAKWGISTSVGFVKEQGVSRILKGYAESSLACQRRFFEGLGGLYRGSRSETNPVQTLTDRELNHDWAPFFEMIHNGDPASSAVNFALERWKSGILNPGEVQLEAYTLLTGAYQPHEDAGALLSERYELLSKTETLEQLASFMICELEEMGKSFIPKLSDNGYSGQLITKALEYITAHYTENLTLQSVADIVHLSKSYFSHLFKKQTERNFIDYLIELRIREAKRLLTQNDCRIYDVAGAVGFKDVKHFSKVFKKITGLTPVEYRESMK</sequence>
<dbReference type="PANTHER" id="PTHR43280">
    <property type="entry name" value="ARAC-FAMILY TRANSCRIPTIONAL REGULATOR"/>
    <property type="match status" value="1"/>
</dbReference>
<dbReference type="PANTHER" id="PTHR43280:SF2">
    <property type="entry name" value="HTH-TYPE TRANSCRIPTIONAL REGULATOR EXSA"/>
    <property type="match status" value="1"/>
</dbReference>
<dbReference type="PROSITE" id="PS01124">
    <property type="entry name" value="HTH_ARAC_FAMILY_2"/>
    <property type="match status" value="1"/>
</dbReference>
<dbReference type="SUPFAM" id="SSF46689">
    <property type="entry name" value="Homeodomain-like"/>
    <property type="match status" value="2"/>
</dbReference>
<dbReference type="PROSITE" id="PS50110">
    <property type="entry name" value="RESPONSE_REGULATORY"/>
    <property type="match status" value="1"/>
</dbReference>
<dbReference type="Pfam" id="PF00072">
    <property type="entry name" value="Response_reg"/>
    <property type="match status" value="1"/>
</dbReference>
<keyword evidence="1" id="KW-0805">Transcription regulation</keyword>
<keyword evidence="3" id="KW-0804">Transcription</keyword>
<comment type="caution">
    <text evidence="7">The sequence shown here is derived from an EMBL/GenBank/DDBJ whole genome shotgun (WGS) entry which is preliminary data.</text>
</comment>
<evidence type="ECO:0000256" key="3">
    <source>
        <dbReference type="ARBA" id="ARBA00023163"/>
    </source>
</evidence>
<feature type="domain" description="HTH araC/xylS-type" evidence="5">
    <location>
        <begin position="418"/>
        <end position="516"/>
    </location>
</feature>
<dbReference type="SUPFAM" id="SSF52172">
    <property type="entry name" value="CheY-like"/>
    <property type="match status" value="1"/>
</dbReference>
<evidence type="ECO:0000259" key="6">
    <source>
        <dbReference type="PROSITE" id="PS50110"/>
    </source>
</evidence>
<dbReference type="InterPro" id="IPR020449">
    <property type="entry name" value="Tscrpt_reg_AraC-type_HTH"/>
</dbReference>
<dbReference type="Gene3D" id="1.10.10.60">
    <property type="entry name" value="Homeodomain-like"/>
    <property type="match status" value="2"/>
</dbReference>
<feature type="domain" description="Response regulatory" evidence="6">
    <location>
        <begin position="3"/>
        <end position="120"/>
    </location>
</feature>
<organism evidence="7 8">
    <name type="scientific">Paenibacillus etheri</name>
    <dbReference type="NCBI Taxonomy" id="1306852"/>
    <lineage>
        <taxon>Bacteria</taxon>
        <taxon>Bacillati</taxon>
        <taxon>Bacillota</taxon>
        <taxon>Bacilli</taxon>
        <taxon>Bacillales</taxon>
        <taxon>Paenibacillaceae</taxon>
        <taxon>Paenibacillus</taxon>
    </lineage>
</organism>
<evidence type="ECO:0000256" key="2">
    <source>
        <dbReference type="ARBA" id="ARBA00023125"/>
    </source>
</evidence>
<evidence type="ECO:0000256" key="1">
    <source>
        <dbReference type="ARBA" id="ARBA00023015"/>
    </source>
</evidence>
<dbReference type="Gene3D" id="3.40.50.2300">
    <property type="match status" value="1"/>
</dbReference>
<dbReference type="GO" id="GO:0000160">
    <property type="term" value="P:phosphorelay signal transduction system"/>
    <property type="evidence" value="ECO:0007669"/>
    <property type="project" value="InterPro"/>
</dbReference>
<keyword evidence="2" id="KW-0238">DNA-binding</keyword>
<dbReference type="SMART" id="SM00342">
    <property type="entry name" value="HTH_ARAC"/>
    <property type="match status" value="1"/>
</dbReference>
<dbReference type="SMART" id="SM00448">
    <property type="entry name" value="REC"/>
    <property type="match status" value="1"/>
</dbReference>
<keyword evidence="4" id="KW-0597">Phosphoprotein</keyword>
<evidence type="ECO:0000313" key="8">
    <source>
        <dbReference type="Proteomes" id="UP000054709"/>
    </source>
</evidence>
<dbReference type="InterPro" id="IPR011006">
    <property type="entry name" value="CheY-like_superfamily"/>
</dbReference>
<dbReference type="AlphaFoldDB" id="A0A0W1AV48"/>
<dbReference type="Proteomes" id="UP000054709">
    <property type="component" value="Unassembled WGS sequence"/>
</dbReference>
<dbReference type="OrthoDB" id="342399at2"/>
<protein>
    <recommendedName>
        <fullName evidence="9">Two-component system response regulator</fullName>
    </recommendedName>
</protein>
<name>A0A0W1AV48_9BACL</name>
<keyword evidence="8" id="KW-1185">Reference proteome</keyword>
<reference evidence="7 8" key="1">
    <citation type="journal article" date="2015" name="Int. Biodeterior. Biodegradation">
        <title>Physiological and genetic screening methods for the isolation of methyl tert-butyl ether-degrading bacteria for bioremediation purposes.</title>
        <authorList>
            <person name="Guisado I.M."/>
            <person name="Purswani J."/>
            <person name="Gonzalez Lopez J."/>
            <person name="Pozo C."/>
        </authorList>
    </citation>
    <scope>NUCLEOTIDE SEQUENCE [LARGE SCALE GENOMIC DNA]</scope>
    <source>
        <strain evidence="7 8">SH7</strain>
    </source>
</reference>
<dbReference type="InterPro" id="IPR009057">
    <property type="entry name" value="Homeodomain-like_sf"/>
</dbReference>
<accession>A0A0W1AV48</accession>
<dbReference type="EMBL" id="LCZJ02000029">
    <property type="protein sequence ID" value="KTD85206.1"/>
    <property type="molecule type" value="Genomic_DNA"/>
</dbReference>
<proteinExistence type="predicted"/>
<dbReference type="GO" id="GO:0003700">
    <property type="term" value="F:DNA-binding transcription factor activity"/>
    <property type="evidence" value="ECO:0007669"/>
    <property type="project" value="InterPro"/>
</dbReference>
<evidence type="ECO:0008006" key="9">
    <source>
        <dbReference type="Google" id="ProtNLM"/>
    </source>
</evidence>
<evidence type="ECO:0000256" key="4">
    <source>
        <dbReference type="PROSITE-ProRule" id="PRU00169"/>
    </source>
</evidence>
<dbReference type="Pfam" id="PF12833">
    <property type="entry name" value="HTH_18"/>
    <property type="match status" value="1"/>
</dbReference>
<dbReference type="PRINTS" id="PR00032">
    <property type="entry name" value="HTHARAC"/>
</dbReference>